<evidence type="ECO:0000256" key="3">
    <source>
        <dbReference type="ARBA" id="ARBA00023163"/>
    </source>
</evidence>
<dbReference type="PRINTS" id="PR00455">
    <property type="entry name" value="HTHTETR"/>
</dbReference>
<feature type="compositionally biased region" description="Basic and acidic residues" evidence="5">
    <location>
        <begin position="227"/>
        <end position="239"/>
    </location>
</feature>
<dbReference type="InterPro" id="IPR025996">
    <property type="entry name" value="MT1864/Rv1816-like_C"/>
</dbReference>
<keyword evidence="8" id="KW-1185">Reference proteome</keyword>
<evidence type="ECO:0000256" key="1">
    <source>
        <dbReference type="ARBA" id="ARBA00023015"/>
    </source>
</evidence>
<dbReference type="PANTHER" id="PTHR30055:SF220">
    <property type="entry name" value="TETR-FAMILY REGULATORY PROTEIN"/>
    <property type="match status" value="1"/>
</dbReference>
<keyword evidence="3" id="KW-0804">Transcription</keyword>
<dbReference type="InterPro" id="IPR009057">
    <property type="entry name" value="Homeodomain-like_sf"/>
</dbReference>
<gene>
    <name evidence="7" type="ORF">OG442_02995</name>
</gene>
<dbReference type="Proteomes" id="UP001432209">
    <property type="component" value="Chromosome"/>
</dbReference>
<dbReference type="InterPro" id="IPR050109">
    <property type="entry name" value="HTH-type_TetR-like_transc_reg"/>
</dbReference>
<reference evidence="7" key="1">
    <citation type="submission" date="2022-10" db="EMBL/GenBank/DDBJ databases">
        <title>The complete genomes of actinobacterial strains from the NBC collection.</title>
        <authorList>
            <person name="Joergensen T.S."/>
            <person name="Alvarez Arevalo M."/>
            <person name="Sterndorff E.B."/>
            <person name="Faurdal D."/>
            <person name="Vuksanovic O."/>
            <person name="Mourched A.-S."/>
            <person name="Charusanti P."/>
            <person name="Shaw S."/>
            <person name="Blin K."/>
            <person name="Weber T."/>
        </authorList>
    </citation>
    <scope>NUCLEOTIDE SEQUENCE</scope>
    <source>
        <strain evidence="7">NBC_01432</strain>
    </source>
</reference>
<feature type="region of interest" description="Disordered" evidence="5">
    <location>
        <begin position="120"/>
        <end position="145"/>
    </location>
</feature>
<evidence type="ECO:0000313" key="7">
    <source>
        <dbReference type="EMBL" id="WUX50605.1"/>
    </source>
</evidence>
<accession>A0ABZ1ZVW0</accession>
<evidence type="ECO:0000259" key="6">
    <source>
        <dbReference type="PROSITE" id="PS50977"/>
    </source>
</evidence>
<organism evidence="7 8">
    <name type="scientific">Streptomyces niveus</name>
    <name type="common">Streptomyces spheroides</name>
    <dbReference type="NCBI Taxonomy" id="193462"/>
    <lineage>
        <taxon>Bacteria</taxon>
        <taxon>Bacillati</taxon>
        <taxon>Actinomycetota</taxon>
        <taxon>Actinomycetes</taxon>
        <taxon>Kitasatosporales</taxon>
        <taxon>Streptomycetaceae</taxon>
        <taxon>Streptomyces</taxon>
    </lineage>
</organism>
<evidence type="ECO:0000256" key="4">
    <source>
        <dbReference type="PROSITE-ProRule" id="PRU00335"/>
    </source>
</evidence>
<name>A0ABZ1ZVW0_STRNV</name>
<dbReference type="InterPro" id="IPR036271">
    <property type="entry name" value="Tet_transcr_reg_TetR-rel_C_sf"/>
</dbReference>
<dbReference type="PANTHER" id="PTHR30055">
    <property type="entry name" value="HTH-TYPE TRANSCRIPTIONAL REGULATOR RUTR"/>
    <property type="match status" value="1"/>
</dbReference>
<dbReference type="SUPFAM" id="SSF48498">
    <property type="entry name" value="Tetracyclin repressor-like, C-terminal domain"/>
    <property type="match status" value="1"/>
</dbReference>
<dbReference type="Gene3D" id="1.10.357.10">
    <property type="entry name" value="Tetracycline Repressor, domain 2"/>
    <property type="match status" value="1"/>
</dbReference>
<feature type="region of interest" description="Disordered" evidence="5">
    <location>
        <begin position="215"/>
        <end position="239"/>
    </location>
</feature>
<dbReference type="InterPro" id="IPR001647">
    <property type="entry name" value="HTH_TetR"/>
</dbReference>
<dbReference type="EMBL" id="CP109495">
    <property type="protein sequence ID" value="WUX50605.1"/>
    <property type="molecule type" value="Genomic_DNA"/>
</dbReference>
<dbReference type="PROSITE" id="PS50977">
    <property type="entry name" value="HTH_TETR_2"/>
    <property type="match status" value="1"/>
</dbReference>
<keyword evidence="2 4" id="KW-0238">DNA-binding</keyword>
<protein>
    <submittedName>
        <fullName evidence="7">TetR/AcrR family transcriptional regulator</fullName>
    </submittedName>
</protein>
<feature type="compositionally biased region" description="Low complexity" evidence="5">
    <location>
        <begin position="121"/>
        <end position="139"/>
    </location>
</feature>
<dbReference type="Pfam" id="PF13305">
    <property type="entry name" value="TetR_C_33"/>
    <property type="match status" value="1"/>
</dbReference>
<dbReference type="Pfam" id="PF00440">
    <property type="entry name" value="TetR_N"/>
    <property type="match status" value="1"/>
</dbReference>
<dbReference type="SUPFAM" id="SSF46689">
    <property type="entry name" value="Homeodomain-like"/>
    <property type="match status" value="1"/>
</dbReference>
<keyword evidence="1" id="KW-0805">Transcription regulation</keyword>
<proteinExistence type="predicted"/>
<evidence type="ECO:0000313" key="8">
    <source>
        <dbReference type="Proteomes" id="UP001432209"/>
    </source>
</evidence>
<feature type="domain" description="HTH tetR-type" evidence="6">
    <location>
        <begin position="9"/>
        <end position="69"/>
    </location>
</feature>
<feature type="DNA-binding region" description="H-T-H motif" evidence="4">
    <location>
        <begin position="32"/>
        <end position="51"/>
    </location>
</feature>
<sequence>MARRNYHHGELRAALLDAAEALVRERGADGWSLREASARVGVSSSAAYHHFASRDALVRALRQRVLGELGERLGQEVGRTAGPEAGADHQWRLVAVGRTYVQWAVEDPSVARLAFGAGAPATGDPASDSTSDSTSDAATPPHPHDVLDAELDRLVEVGGLPAAARPGADFVVWAAVHGLATLLVDGLARLDDPRAVAREAERVVRAVLTGLTHEAVPSQGWPTPHSAHTERRTGRGADK</sequence>
<dbReference type="RefSeq" id="WP_329074230.1">
    <property type="nucleotide sequence ID" value="NZ_CP109495.1"/>
</dbReference>
<evidence type="ECO:0000256" key="5">
    <source>
        <dbReference type="SAM" id="MobiDB-lite"/>
    </source>
</evidence>
<evidence type="ECO:0000256" key="2">
    <source>
        <dbReference type="ARBA" id="ARBA00023125"/>
    </source>
</evidence>